<dbReference type="GO" id="GO:0006508">
    <property type="term" value="P:proteolysis"/>
    <property type="evidence" value="ECO:0007669"/>
    <property type="project" value="UniProtKB-KW"/>
</dbReference>
<evidence type="ECO:0000256" key="3">
    <source>
        <dbReference type="ARBA" id="ARBA00022723"/>
    </source>
</evidence>
<dbReference type="HAMAP" id="MF_01924">
    <property type="entry name" value="A_A_dipeptidase"/>
    <property type="match status" value="1"/>
</dbReference>
<feature type="site" description="Transition state stabilizer" evidence="9">
    <location>
        <position position="85"/>
    </location>
</feature>
<reference evidence="11 12" key="1">
    <citation type="journal article" date="2016" name="Nat. Commun.">
        <title>Thousands of microbial genomes shed light on interconnected biogeochemical processes in an aquifer system.</title>
        <authorList>
            <person name="Anantharaman K."/>
            <person name="Brown C.T."/>
            <person name="Hug L.A."/>
            <person name="Sharon I."/>
            <person name="Castelle C.J."/>
            <person name="Probst A.J."/>
            <person name="Thomas B.C."/>
            <person name="Singh A."/>
            <person name="Wilkins M.J."/>
            <person name="Karaoz U."/>
            <person name="Brodie E.L."/>
            <person name="Williams K.H."/>
            <person name="Hubbard S.S."/>
            <person name="Banfield J.F."/>
        </authorList>
    </citation>
    <scope>NUCLEOTIDE SEQUENCE [LARGE SCALE GENOMIC DNA]</scope>
</reference>
<accession>A0A1F7J3T6</accession>
<feature type="binding site" evidence="9">
    <location>
        <position position="196"/>
    </location>
    <ligand>
        <name>Zn(2+)</name>
        <dbReference type="ChEBI" id="CHEBI:29105"/>
        <note>catalytic</note>
    </ligand>
</feature>
<keyword evidence="7 9" id="KW-0482">Metalloprotease</keyword>
<name>A0A1F7J3T6_9BACT</name>
<evidence type="ECO:0000256" key="1">
    <source>
        <dbReference type="ARBA" id="ARBA00001362"/>
    </source>
</evidence>
<dbReference type="InterPro" id="IPR000755">
    <property type="entry name" value="A_A_dipeptidase"/>
</dbReference>
<comment type="catalytic activity">
    <reaction evidence="1 9 10">
        <text>D-alanyl-D-alanine + H2O = 2 D-alanine</text>
        <dbReference type="Rhea" id="RHEA:20661"/>
        <dbReference type="ChEBI" id="CHEBI:15377"/>
        <dbReference type="ChEBI" id="CHEBI:57416"/>
        <dbReference type="ChEBI" id="CHEBI:57822"/>
        <dbReference type="EC" id="3.4.13.22"/>
    </reaction>
</comment>
<dbReference type="Pfam" id="PF01427">
    <property type="entry name" value="Peptidase_M15"/>
    <property type="match status" value="1"/>
</dbReference>
<comment type="similarity">
    <text evidence="9 10">Belongs to the peptidase M15D family.</text>
</comment>
<keyword evidence="6 9" id="KW-0224">Dipeptidase</keyword>
<dbReference type="PIRSF" id="PIRSF026671">
    <property type="entry name" value="AA_dipeptidase"/>
    <property type="match status" value="1"/>
</dbReference>
<dbReference type="PANTHER" id="PTHR43126:SF2">
    <property type="entry name" value="D-ALANYL-D-ALANINE DIPEPTIDASE"/>
    <property type="match status" value="1"/>
</dbReference>
<comment type="cofactor">
    <cofactor evidence="9">
        <name>Zn(2+)</name>
        <dbReference type="ChEBI" id="CHEBI:29105"/>
    </cofactor>
    <text evidence="9">Binds 1 zinc ion per subunit.</text>
</comment>
<dbReference type="GO" id="GO:0160237">
    <property type="term" value="F:D-Ala-D-Ala dipeptidase activity"/>
    <property type="evidence" value="ECO:0007669"/>
    <property type="project" value="UniProtKB-EC"/>
</dbReference>
<keyword evidence="4 9" id="KW-0378">Hydrolase</keyword>
<dbReference type="GO" id="GO:0008237">
    <property type="term" value="F:metallopeptidase activity"/>
    <property type="evidence" value="ECO:0007669"/>
    <property type="project" value="UniProtKB-KW"/>
</dbReference>
<comment type="caution">
    <text evidence="11">The sequence shown here is derived from an EMBL/GenBank/DDBJ whole genome shotgun (WGS) entry which is preliminary data.</text>
</comment>
<dbReference type="GO" id="GO:0008270">
    <property type="term" value="F:zinc ion binding"/>
    <property type="evidence" value="ECO:0007669"/>
    <property type="project" value="UniProtKB-UniRule"/>
</dbReference>
<evidence type="ECO:0000256" key="8">
    <source>
        <dbReference type="ARBA" id="ARBA00023316"/>
    </source>
</evidence>
<dbReference type="EC" id="3.4.13.22" evidence="9 10"/>
<comment type="function">
    <text evidence="9 10">Catalyzes hydrolysis of the D-alanyl-D-alanine dipeptide.</text>
</comment>
<dbReference type="GO" id="GO:0071555">
    <property type="term" value="P:cell wall organization"/>
    <property type="evidence" value="ECO:0007669"/>
    <property type="project" value="UniProtKB-KW"/>
</dbReference>
<sequence length="220" mass="25331">MYKLNTIPNSDLRSIRVIDNKEPLVDLRKICPQLVFNIAKYIKKNGGGKAIIDAHYARSDVARRLNQAQSLLPGGFKLMIECAYRSPLMQQKSYDAVYKKLREERPSWSNKLLEEEMDKRVSTVDIAPHCTGGAIDLTIVDQHERQLDMGTQLDEFTEKTYTESPSISSEAIESRNLLKKVLSASGFINFPAEWWHWSYGDREWGYHQKDKTAIYGQSER</sequence>
<keyword evidence="8 10" id="KW-0961">Cell wall biogenesis/degradation</keyword>
<evidence type="ECO:0000256" key="9">
    <source>
        <dbReference type="HAMAP-Rule" id="MF_01924"/>
    </source>
</evidence>
<gene>
    <name evidence="11" type="ORF">A3B50_00540</name>
</gene>
<feature type="active site" description="Proton donor/acceptor" evidence="9">
    <location>
        <position position="193"/>
    </location>
</feature>
<keyword evidence="2 9" id="KW-0645">Protease</keyword>
<dbReference type="EMBL" id="MGAQ01000020">
    <property type="protein sequence ID" value="OGK50254.1"/>
    <property type="molecule type" value="Genomic_DNA"/>
</dbReference>
<protein>
    <recommendedName>
        <fullName evidence="9 10">D-alanyl-D-alanine dipeptidase</fullName>
        <shortName evidence="9 10">D-Ala-D-Ala dipeptidase</shortName>
        <ecNumber evidence="9 10">3.4.13.22</ecNumber>
    </recommendedName>
</protein>
<dbReference type="Gene3D" id="3.30.1380.10">
    <property type="match status" value="1"/>
</dbReference>
<evidence type="ECO:0000313" key="12">
    <source>
        <dbReference type="Proteomes" id="UP000178558"/>
    </source>
</evidence>
<dbReference type="PANTHER" id="PTHR43126">
    <property type="entry name" value="D-ALANYL-D-ALANINE DIPEPTIDASE"/>
    <property type="match status" value="1"/>
</dbReference>
<dbReference type="SUPFAM" id="SSF55166">
    <property type="entry name" value="Hedgehog/DD-peptidase"/>
    <property type="match status" value="1"/>
</dbReference>
<evidence type="ECO:0000313" key="11">
    <source>
        <dbReference type="EMBL" id="OGK50254.1"/>
    </source>
</evidence>
<evidence type="ECO:0000256" key="5">
    <source>
        <dbReference type="ARBA" id="ARBA00022833"/>
    </source>
</evidence>
<dbReference type="InterPro" id="IPR009045">
    <property type="entry name" value="Zn_M74/Hedgehog-like"/>
</dbReference>
<proteinExistence type="inferred from homology"/>
<dbReference type="AlphaFoldDB" id="A0A1F7J3T6"/>
<evidence type="ECO:0000256" key="2">
    <source>
        <dbReference type="ARBA" id="ARBA00022670"/>
    </source>
</evidence>
<dbReference type="Proteomes" id="UP000178558">
    <property type="component" value="Unassembled WGS sequence"/>
</dbReference>
<evidence type="ECO:0000256" key="4">
    <source>
        <dbReference type="ARBA" id="ARBA00022801"/>
    </source>
</evidence>
<evidence type="ECO:0000256" key="6">
    <source>
        <dbReference type="ARBA" id="ARBA00022997"/>
    </source>
</evidence>
<keyword evidence="3 9" id="KW-0479">Metal-binding</keyword>
<keyword evidence="5 9" id="KW-0862">Zinc</keyword>
<evidence type="ECO:0000256" key="7">
    <source>
        <dbReference type="ARBA" id="ARBA00023049"/>
    </source>
</evidence>
<evidence type="ECO:0000256" key="10">
    <source>
        <dbReference type="PIRNR" id="PIRNR026671"/>
    </source>
</evidence>
<feature type="binding site" evidence="9">
    <location>
        <position position="129"/>
    </location>
    <ligand>
        <name>Zn(2+)</name>
        <dbReference type="ChEBI" id="CHEBI:29105"/>
        <note>catalytic</note>
    </ligand>
</feature>
<organism evidence="11 12">
    <name type="scientific">Candidatus Roizmanbacteria bacterium RIFCSPLOWO2_01_FULL_40_42</name>
    <dbReference type="NCBI Taxonomy" id="1802066"/>
    <lineage>
        <taxon>Bacteria</taxon>
        <taxon>Candidatus Roizmaniibacteriota</taxon>
    </lineage>
</organism>
<feature type="binding site" evidence="9">
    <location>
        <position position="136"/>
    </location>
    <ligand>
        <name>Zn(2+)</name>
        <dbReference type="ChEBI" id="CHEBI:29105"/>
        <note>catalytic</note>
    </ligand>
</feature>